<protein>
    <recommendedName>
        <fullName evidence="10">Branched-chain-amino-acid aminotransferase</fullName>
        <ecNumber evidence="10">2.6.1.42</ecNumber>
    </recommendedName>
</protein>
<dbReference type="InterPro" id="IPR043131">
    <property type="entry name" value="BCAT-like_N"/>
</dbReference>
<keyword evidence="11" id="KW-1185">Reference proteome</keyword>
<dbReference type="GO" id="GO:0009098">
    <property type="term" value="P:L-leucine biosynthetic process"/>
    <property type="evidence" value="ECO:0007669"/>
    <property type="project" value="TreeGrafter"/>
</dbReference>
<evidence type="ECO:0000256" key="4">
    <source>
        <dbReference type="ARBA" id="ARBA00022605"/>
    </source>
</evidence>
<evidence type="ECO:0000256" key="3">
    <source>
        <dbReference type="ARBA" id="ARBA00022576"/>
    </source>
</evidence>
<sequence>MIGTDPTLGVSDSHEAKLYVLTGPAGAYFPTGFKPISLLADSKFVRAFPGGVGSFKMGCNYAPTISIGKIATSLGCQQVLWLYDTDEKITEVGTMNIFIYWRNEQGEEELITPPLSDGLILPGVTRNSLIDIAKSWNEFKITERYPTMEELRCGIKEKRVLQVFGAGTACVVSPVDRILYKNQKTKEYEEFLIPTMESKPDIMQRLYDTIVDIQYGKIEWPGWTRTVA</sequence>
<dbReference type="InterPro" id="IPR043132">
    <property type="entry name" value="BCAT-like_C"/>
</dbReference>
<reference evidence="12" key="1">
    <citation type="submission" date="2022-11" db="UniProtKB">
        <authorList>
            <consortium name="WormBaseParasite"/>
        </authorList>
    </citation>
    <scope>IDENTIFICATION</scope>
</reference>
<comment type="catalytic activity">
    <reaction evidence="10">
        <text>L-valine + 2-oxoglutarate = 3-methyl-2-oxobutanoate + L-glutamate</text>
        <dbReference type="Rhea" id="RHEA:24813"/>
        <dbReference type="ChEBI" id="CHEBI:11851"/>
        <dbReference type="ChEBI" id="CHEBI:16810"/>
        <dbReference type="ChEBI" id="CHEBI:29985"/>
        <dbReference type="ChEBI" id="CHEBI:57762"/>
        <dbReference type="EC" id="2.6.1.42"/>
    </reaction>
</comment>
<evidence type="ECO:0000256" key="1">
    <source>
        <dbReference type="ARBA" id="ARBA00001933"/>
    </source>
</evidence>
<evidence type="ECO:0000313" key="11">
    <source>
        <dbReference type="Proteomes" id="UP000887577"/>
    </source>
</evidence>
<dbReference type="PANTHER" id="PTHR11825">
    <property type="entry name" value="SUBGROUP IIII AMINOTRANSFERASE"/>
    <property type="match status" value="1"/>
</dbReference>
<evidence type="ECO:0000256" key="2">
    <source>
        <dbReference type="ARBA" id="ARBA00009320"/>
    </source>
</evidence>
<dbReference type="InterPro" id="IPR018300">
    <property type="entry name" value="Aminotrans_IV_CS"/>
</dbReference>
<organism evidence="11 12">
    <name type="scientific">Panagrolaimus superbus</name>
    <dbReference type="NCBI Taxonomy" id="310955"/>
    <lineage>
        <taxon>Eukaryota</taxon>
        <taxon>Metazoa</taxon>
        <taxon>Ecdysozoa</taxon>
        <taxon>Nematoda</taxon>
        <taxon>Chromadorea</taxon>
        <taxon>Rhabditida</taxon>
        <taxon>Tylenchina</taxon>
        <taxon>Panagrolaimomorpha</taxon>
        <taxon>Panagrolaimoidea</taxon>
        <taxon>Panagrolaimidae</taxon>
        <taxon>Panagrolaimus</taxon>
    </lineage>
</organism>
<keyword evidence="5 10" id="KW-0808">Transferase</keyword>
<comment type="cofactor">
    <cofactor evidence="1 9">
        <name>pyridoxal 5'-phosphate</name>
        <dbReference type="ChEBI" id="CHEBI:597326"/>
    </cofactor>
</comment>
<evidence type="ECO:0000256" key="10">
    <source>
        <dbReference type="RuleBase" id="RU004517"/>
    </source>
</evidence>
<dbReference type="AlphaFoldDB" id="A0A914XSQ7"/>
<keyword evidence="3 10" id="KW-0032">Aminotransferase</keyword>
<dbReference type="GO" id="GO:0004084">
    <property type="term" value="F:branched-chain-amino-acid transaminase activity"/>
    <property type="evidence" value="ECO:0007669"/>
    <property type="project" value="UniProtKB-EC"/>
</dbReference>
<evidence type="ECO:0000256" key="9">
    <source>
        <dbReference type="RuleBase" id="RU004516"/>
    </source>
</evidence>
<dbReference type="Proteomes" id="UP000887577">
    <property type="component" value="Unplaced"/>
</dbReference>
<keyword evidence="4 10" id="KW-0028">Amino-acid biosynthesis</keyword>
<evidence type="ECO:0000256" key="7">
    <source>
        <dbReference type="ARBA" id="ARBA00023304"/>
    </source>
</evidence>
<keyword evidence="7 10" id="KW-0100">Branched-chain amino acid biosynthesis</keyword>
<comment type="catalytic activity">
    <reaction evidence="10">
        <text>L-isoleucine + 2-oxoglutarate = (S)-3-methyl-2-oxopentanoate + L-glutamate</text>
        <dbReference type="Rhea" id="RHEA:24801"/>
        <dbReference type="ChEBI" id="CHEBI:16810"/>
        <dbReference type="ChEBI" id="CHEBI:29985"/>
        <dbReference type="ChEBI" id="CHEBI:35146"/>
        <dbReference type="ChEBI" id="CHEBI:58045"/>
        <dbReference type="EC" id="2.6.1.42"/>
    </reaction>
</comment>
<evidence type="ECO:0000256" key="5">
    <source>
        <dbReference type="ARBA" id="ARBA00022679"/>
    </source>
</evidence>
<comment type="similarity">
    <text evidence="2 8">Belongs to the class-IV pyridoxal-phosphate-dependent aminotransferase family.</text>
</comment>
<dbReference type="InterPro" id="IPR005786">
    <property type="entry name" value="B_amino_transII"/>
</dbReference>
<keyword evidence="6 9" id="KW-0663">Pyridoxal phosphate</keyword>
<dbReference type="GO" id="GO:0009099">
    <property type="term" value="P:L-valine biosynthetic process"/>
    <property type="evidence" value="ECO:0007669"/>
    <property type="project" value="TreeGrafter"/>
</dbReference>
<proteinExistence type="inferred from homology"/>
<dbReference type="PANTHER" id="PTHR11825:SF44">
    <property type="entry name" value="BRANCHED-CHAIN-AMINO-ACID AMINOTRANSFERASE"/>
    <property type="match status" value="1"/>
</dbReference>
<dbReference type="InterPro" id="IPR001544">
    <property type="entry name" value="Aminotrans_IV"/>
</dbReference>
<name>A0A914XSQ7_9BILA</name>
<comment type="catalytic activity">
    <reaction evidence="10">
        <text>L-leucine + 2-oxoglutarate = 4-methyl-2-oxopentanoate + L-glutamate</text>
        <dbReference type="Rhea" id="RHEA:18321"/>
        <dbReference type="ChEBI" id="CHEBI:16810"/>
        <dbReference type="ChEBI" id="CHEBI:17865"/>
        <dbReference type="ChEBI" id="CHEBI:29985"/>
        <dbReference type="ChEBI" id="CHEBI:57427"/>
        <dbReference type="EC" id="2.6.1.42"/>
    </reaction>
</comment>
<dbReference type="GO" id="GO:0005739">
    <property type="term" value="C:mitochondrion"/>
    <property type="evidence" value="ECO:0007669"/>
    <property type="project" value="TreeGrafter"/>
</dbReference>
<dbReference type="InterPro" id="IPR036038">
    <property type="entry name" value="Aminotransferase-like"/>
</dbReference>
<evidence type="ECO:0000256" key="8">
    <source>
        <dbReference type="RuleBase" id="RU004106"/>
    </source>
</evidence>
<dbReference type="Gene3D" id="3.30.470.10">
    <property type="match status" value="1"/>
</dbReference>
<dbReference type="Gene3D" id="3.20.10.10">
    <property type="entry name" value="D-amino Acid Aminotransferase, subunit A, domain 2"/>
    <property type="match status" value="1"/>
</dbReference>
<accession>A0A914XSQ7</accession>
<dbReference type="PROSITE" id="PS00770">
    <property type="entry name" value="AA_TRANSFER_CLASS_4"/>
    <property type="match status" value="1"/>
</dbReference>
<dbReference type="EC" id="2.6.1.42" evidence="10"/>
<dbReference type="WBParaSite" id="PSU_v2.g11008.t1">
    <property type="protein sequence ID" value="PSU_v2.g11008.t1"/>
    <property type="gene ID" value="PSU_v2.g11008"/>
</dbReference>
<evidence type="ECO:0000313" key="12">
    <source>
        <dbReference type="WBParaSite" id="PSU_v2.g11008.t1"/>
    </source>
</evidence>
<evidence type="ECO:0000256" key="6">
    <source>
        <dbReference type="ARBA" id="ARBA00022898"/>
    </source>
</evidence>
<dbReference type="SUPFAM" id="SSF56752">
    <property type="entry name" value="D-aminoacid aminotransferase-like PLP-dependent enzymes"/>
    <property type="match status" value="1"/>
</dbReference>
<dbReference type="Pfam" id="PF01063">
    <property type="entry name" value="Aminotran_4"/>
    <property type="match status" value="1"/>
</dbReference>